<dbReference type="SUPFAM" id="SSF103473">
    <property type="entry name" value="MFS general substrate transporter"/>
    <property type="match status" value="1"/>
</dbReference>
<comment type="subcellular location">
    <subcellularLocation>
        <location evidence="1">Cell membrane</location>
        <topology evidence="1">Multi-pass membrane protein</topology>
    </subcellularLocation>
</comment>
<feature type="transmembrane region" description="Helical" evidence="7">
    <location>
        <begin position="404"/>
        <end position="424"/>
    </location>
</feature>
<feature type="transmembrane region" description="Helical" evidence="7">
    <location>
        <begin position="436"/>
        <end position="455"/>
    </location>
</feature>
<feature type="transmembrane region" description="Helical" evidence="7">
    <location>
        <begin position="307"/>
        <end position="327"/>
    </location>
</feature>
<feature type="transmembrane region" description="Helical" evidence="7">
    <location>
        <begin position="87"/>
        <end position="106"/>
    </location>
</feature>
<dbReference type="AlphaFoldDB" id="A0AAU7W1C9"/>
<reference evidence="9" key="1">
    <citation type="submission" date="2024-06" db="EMBL/GenBank/DDBJ databases">
        <title>Draft genome sequence of Microbacterium sp. strain A8/3-1, isolated from Oxytropis tragacanthoides Fisch. ex DC. Root nodules in the Altai region of Russia.</title>
        <authorList>
            <person name="Sazanova A."/>
            <person name="Guro P."/>
            <person name="Kuznetsova I."/>
            <person name="Belimov A."/>
            <person name="Safronova V."/>
        </authorList>
    </citation>
    <scope>NUCLEOTIDE SEQUENCE</scope>
    <source>
        <strain evidence="9">A8/3-1</strain>
    </source>
</reference>
<dbReference type="Gene3D" id="1.20.1720.10">
    <property type="entry name" value="Multidrug resistance protein D"/>
    <property type="match status" value="1"/>
</dbReference>
<keyword evidence="6 7" id="KW-0472">Membrane</keyword>
<feature type="transmembrane region" description="Helical" evidence="7">
    <location>
        <begin position="112"/>
        <end position="133"/>
    </location>
</feature>
<feature type="transmembrane region" description="Helical" evidence="7">
    <location>
        <begin position="364"/>
        <end position="392"/>
    </location>
</feature>
<dbReference type="GO" id="GO:0005886">
    <property type="term" value="C:plasma membrane"/>
    <property type="evidence" value="ECO:0007669"/>
    <property type="project" value="UniProtKB-SubCell"/>
</dbReference>
<gene>
    <name evidence="9" type="ORF">ABS642_09885</name>
</gene>
<dbReference type="Gene3D" id="1.20.1250.20">
    <property type="entry name" value="MFS general substrate transporter like domains"/>
    <property type="match status" value="1"/>
</dbReference>
<feature type="transmembrane region" description="Helical" evidence="7">
    <location>
        <begin position="20"/>
        <end position="43"/>
    </location>
</feature>
<dbReference type="NCBIfam" id="TIGR00711">
    <property type="entry name" value="efflux_EmrB"/>
    <property type="match status" value="1"/>
</dbReference>
<evidence type="ECO:0000256" key="5">
    <source>
        <dbReference type="ARBA" id="ARBA00022989"/>
    </source>
</evidence>
<evidence type="ECO:0000256" key="1">
    <source>
        <dbReference type="ARBA" id="ARBA00004651"/>
    </source>
</evidence>
<proteinExistence type="predicted"/>
<keyword evidence="2" id="KW-0813">Transport</keyword>
<evidence type="ECO:0000256" key="2">
    <source>
        <dbReference type="ARBA" id="ARBA00022448"/>
    </source>
</evidence>
<dbReference type="Pfam" id="PF07690">
    <property type="entry name" value="MFS_1"/>
    <property type="match status" value="1"/>
</dbReference>
<dbReference type="InterPro" id="IPR036259">
    <property type="entry name" value="MFS_trans_sf"/>
</dbReference>
<evidence type="ECO:0000256" key="7">
    <source>
        <dbReference type="SAM" id="Phobius"/>
    </source>
</evidence>
<evidence type="ECO:0000256" key="4">
    <source>
        <dbReference type="ARBA" id="ARBA00022692"/>
    </source>
</evidence>
<keyword evidence="4 7" id="KW-0812">Transmembrane</keyword>
<evidence type="ECO:0000256" key="6">
    <source>
        <dbReference type="ARBA" id="ARBA00023136"/>
    </source>
</evidence>
<evidence type="ECO:0000256" key="3">
    <source>
        <dbReference type="ARBA" id="ARBA00022475"/>
    </source>
</evidence>
<dbReference type="InterPro" id="IPR020846">
    <property type="entry name" value="MFS_dom"/>
</dbReference>
<dbReference type="InterPro" id="IPR004638">
    <property type="entry name" value="EmrB-like"/>
</dbReference>
<protein>
    <submittedName>
        <fullName evidence="9">DHA2 family efflux MFS transporter permease subunit</fullName>
    </submittedName>
</protein>
<dbReference type="InterPro" id="IPR011701">
    <property type="entry name" value="MFS"/>
</dbReference>
<dbReference type="PRINTS" id="PR01036">
    <property type="entry name" value="TCRTETB"/>
</dbReference>
<accession>A0AAU7W1C9</accession>
<feature type="domain" description="Major facilitator superfamily (MFS) profile" evidence="8">
    <location>
        <begin position="21"/>
        <end position="461"/>
    </location>
</feature>
<dbReference type="EMBL" id="CP158357">
    <property type="protein sequence ID" value="XBX80379.1"/>
    <property type="molecule type" value="Genomic_DNA"/>
</dbReference>
<evidence type="ECO:0000259" key="8">
    <source>
        <dbReference type="PROSITE" id="PS50850"/>
    </source>
</evidence>
<dbReference type="GO" id="GO:0022857">
    <property type="term" value="F:transmembrane transporter activity"/>
    <property type="evidence" value="ECO:0007669"/>
    <property type="project" value="InterPro"/>
</dbReference>
<name>A0AAU7W1C9_9MICO</name>
<feature type="transmembrane region" description="Helical" evidence="7">
    <location>
        <begin position="235"/>
        <end position="253"/>
    </location>
</feature>
<dbReference type="PANTHER" id="PTHR42718">
    <property type="entry name" value="MAJOR FACILITATOR SUPERFAMILY MULTIDRUG TRANSPORTER MFSC"/>
    <property type="match status" value="1"/>
</dbReference>
<feature type="transmembrane region" description="Helical" evidence="7">
    <location>
        <begin position="145"/>
        <end position="167"/>
    </location>
</feature>
<keyword evidence="5 7" id="KW-1133">Transmembrane helix</keyword>
<feature type="transmembrane region" description="Helical" evidence="7">
    <location>
        <begin position="207"/>
        <end position="229"/>
    </location>
</feature>
<feature type="transmembrane region" description="Helical" evidence="7">
    <location>
        <begin position="274"/>
        <end position="295"/>
    </location>
</feature>
<dbReference type="PANTHER" id="PTHR42718:SF46">
    <property type="entry name" value="BLR6921 PROTEIN"/>
    <property type="match status" value="1"/>
</dbReference>
<dbReference type="RefSeq" id="WP_350353187.1">
    <property type="nucleotide sequence ID" value="NZ_CP158357.1"/>
</dbReference>
<feature type="transmembrane region" description="Helical" evidence="7">
    <location>
        <begin position="63"/>
        <end position="80"/>
    </location>
</feature>
<dbReference type="PROSITE" id="PS50850">
    <property type="entry name" value="MFS"/>
    <property type="match status" value="1"/>
</dbReference>
<organism evidence="9">
    <name type="scientific">Microbacterium sp. A8/3-1</name>
    <dbReference type="NCBI Taxonomy" id="3160749"/>
    <lineage>
        <taxon>Bacteria</taxon>
        <taxon>Bacillati</taxon>
        <taxon>Actinomycetota</taxon>
        <taxon>Actinomycetes</taxon>
        <taxon>Micrococcales</taxon>
        <taxon>Microbacteriaceae</taxon>
        <taxon>Microbacterium</taxon>
    </lineage>
</organism>
<feature type="transmembrane region" description="Helical" evidence="7">
    <location>
        <begin position="339"/>
        <end position="358"/>
    </location>
</feature>
<sequence>MSSKTDTKKFGLRPVPSLGATAAVLVPGGVLALLSTTVVGVAVPEMAAEFGSDVTSAQWVTTAYLLAAGIAIPLSGWSTLRFGVRHTWLAAMAVFAAGSLLAVLAPDFGALAAARVIQGFGGGALEPVMLTALAQLAGPARIGRVMGATAAVMSVGPLAGPALGGLVVDTLGWRWTFVFTAVIAALLLLGSLPVLRSGVRERVGLDVRGLILLGLATTLGLFGLSRAATSDGFDVVTAVSLVAGSAALAGFVLSARRRGTAAIVDLATFSHRGFGPAVGIMALMGAGIYPLFFGLPLYFVGVAGTDATTAGLLMIPYGLGTLVAMPIAGRLSDRVDGRIMIWAGVALGLAGFLGLMTTGAGTPIWLFAALALLVGLGLGSVGSPTVSTLYRVLPARLLPSGSTLLFVGNQLGGALGVSILVILIGHSEWDAGVGTVPFWLPVSVMLGIGLLATRLDGRDVDRESIAA</sequence>
<feature type="transmembrane region" description="Helical" evidence="7">
    <location>
        <begin position="173"/>
        <end position="195"/>
    </location>
</feature>
<evidence type="ECO:0000313" key="9">
    <source>
        <dbReference type="EMBL" id="XBX80379.1"/>
    </source>
</evidence>
<keyword evidence="3" id="KW-1003">Cell membrane</keyword>